<keyword evidence="1" id="KW-0862">Zinc</keyword>
<keyword evidence="1" id="KW-0863">Zinc-finger</keyword>
<reference evidence="3" key="2">
    <citation type="submission" date="2014-07" db="EMBL/GenBank/DDBJ databases">
        <authorList>
            <person name="Hull J."/>
        </authorList>
    </citation>
    <scope>NUCLEOTIDE SEQUENCE</scope>
</reference>
<organism evidence="3">
    <name type="scientific">Lygus hesperus</name>
    <name type="common">Western plant bug</name>
    <dbReference type="NCBI Taxonomy" id="30085"/>
    <lineage>
        <taxon>Eukaryota</taxon>
        <taxon>Metazoa</taxon>
        <taxon>Ecdysozoa</taxon>
        <taxon>Arthropoda</taxon>
        <taxon>Hexapoda</taxon>
        <taxon>Insecta</taxon>
        <taxon>Pterygota</taxon>
        <taxon>Neoptera</taxon>
        <taxon>Paraneoptera</taxon>
        <taxon>Hemiptera</taxon>
        <taxon>Heteroptera</taxon>
        <taxon>Panheteroptera</taxon>
        <taxon>Cimicomorpha</taxon>
        <taxon>Miridae</taxon>
        <taxon>Mirini</taxon>
        <taxon>Lygus</taxon>
    </lineage>
</organism>
<dbReference type="InterPro" id="IPR036875">
    <property type="entry name" value="Znf_CCHC_sf"/>
</dbReference>
<evidence type="ECO:0000259" key="2">
    <source>
        <dbReference type="PROSITE" id="PS50158"/>
    </source>
</evidence>
<keyword evidence="1" id="KW-0479">Metal-binding</keyword>
<evidence type="ECO:0000313" key="3">
    <source>
        <dbReference type="EMBL" id="JAG31616.1"/>
    </source>
</evidence>
<dbReference type="Pfam" id="PF00098">
    <property type="entry name" value="zf-CCHC"/>
    <property type="match status" value="1"/>
</dbReference>
<dbReference type="InterPro" id="IPR001878">
    <property type="entry name" value="Znf_CCHC"/>
</dbReference>
<dbReference type="SMART" id="SM00343">
    <property type="entry name" value="ZnF_C2HC"/>
    <property type="match status" value="2"/>
</dbReference>
<feature type="domain" description="CCHC-type" evidence="2">
    <location>
        <begin position="70"/>
        <end position="85"/>
    </location>
</feature>
<feature type="non-terminal residue" evidence="3">
    <location>
        <position position="168"/>
    </location>
</feature>
<protein>
    <submittedName>
        <fullName evidence="3">Gag-Pro polyprotein</fullName>
    </submittedName>
</protein>
<evidence type="ECO:0000256" key="1">
    <source>
        <dbReference type="PROSITE-ProRule" id="PRU00047"/>
    </source>
</evidence>
<dbReference type="Gene3D" id="4.10.60.10">
    <property type="entry name" value="Zinc finger, CCHC-type"/>
    <property type="match status" value="1"/>
</dbReference>
<dbReference type="EMBL" id="GBHO01011988">
    <property type="protein sequence ID" value="JAG31616.1"/>
    <property type="molecule type" value="Transcribed_RNA"/>
</dbReference>
<proteinExistence type="predicted"/>
<gene>
    <name evidence="3" type="primary">gag-pro_1</name>
    <name evidence="3" type="ORF">CM83_104928</name>
</gene>
<reference evidence="3" key="1">
    <citation type="journal article" date="2014" name="PLoS ONE">
        <title>Transcriptome-Based Identification of ABC Transporters in the Western Tarnished Plant Bug Lygus hesperus.</title>
        <authorList>
            <person name="Hull J.J."/>
            <person name="Chaney K."/>
            <person name="Geib S.M."/>
            <person name="Fabrick J.A."/>
            <person name="Brent C.S."/>
            <person name="Walsh D."/>
            <person name="Lavine L.C."/>
        </authorList>
    </citation>
    <scope>NUCLEOTIDE SEQUENCE</scope>
</reference>
<name>A0A0A9YJ35_LYGHE</name>
<dbReference type="GO" id="GO:0003676">
    <property type="term" value="F:nucleic acid binding"/>
    <property type="evidence" value="ECO:0007669"/>
    <property type="project" value="InterPro"/>
</dbReference>
<feature type="non-terminal residue" evidence="3">
    <location>
        <position position="1"/>
    </location>
</feature>
<dbReference type="SUPFAM" id="SSF57756">
    <property type="entry name" value="Retrovirus zinc finger-like domains"/>
    <property type="match status" value="1"/>
</dbReference>
<dbReference type="AlphaFoldDB" id="A0A0A9YJ35"/>
<dbReference type="GO" id="GO:0008270">
    <property type="term" value="F:zinc ion binding"/>
    <property type="evidence" value="ECO:0007669"/>
    <property type="project" value="UniProtKB-KW"/>
</dbReference>
<sequence>LSILPNDFKTLRTAWGSVAKTDRTIDNLMTRLFAEESTVVKRNKNTENVAFKTSIRTNIRRKTQENPSTCFTCKQPGHFSKSCPKKKTDTNYSEDKCKFCKKTNHKSEKCYFRAEHEQREKNKDKVAYMTRKSVNSVTNELKFYVDSGSSSHMTNEQSVLTNFRNECD</sequence>
<dbReference type="PROSITE" id="PS50158">
    <property type="entry name" value="ZF_CCHC"/>
    <property type="match status" value="1"/>
</dbReference>
<accession>A0A0A9YJ35</accession>